<reference evidence="1 2" key="2">
    <citation type="submission" date="2013-09" db="EMBL/GenBank/DDBJ databases">
        <title>Whole genome comparison of six Crocosphaera watsonii strains with differing phenotypes.</title>
        <authorList>
            <person name="Bench S.R."/>
            <person name="Heller P."/>
            <person name="Frank I."/>
            <person name="Arciniega M."/>
            <person name="Shilova I.N."/>
            <person name="Zehr J.P."/>
        </authorList>
    </citation>
    <scope>NUCLEOTIDE SEQUENCE [LARGE SCALE GENOMIC DNA]</scope>
    <source>
        <strain evidence="1 2">WH 8502</strain>
    </source>
</reference>
<dbReference type="RefSeq" id="WP_021830329.1">
    <property type="nucleotide sequence ID" value="NZ_CAQK01000353.1"/>
</dbReference>
<dbReference type="InterPro" id="IPR029044">
    <property type="entry name" value="Nucleotide-diphossugar_trans"/>
</dbReference>
<dbReference type="SUPFAM" id="SSF53448">
    <property type="entry name" value="Nucleotide-diphospho-sugar transferases"/>
    <property type="match status" value="1"/>
</dbReference>
<evidence type="ECO:0000313" key="1">
    <source>
        <dbReference type="EMBL" id="CCQ50784.1"/>
    </source>
</evidence>
<proteinExistence type="predicted"/>
<dbReference type="Proteomes" id="UP000018348">
    <property type="component" value="Unassembled WGS sequence"/>
</dbReference>
<accession>T2ID59</accession>
<sequence>MTKPTLSVIIPMRDNVPQVWIEALAKVEGNVEFILVYPPEVPLLSNDDPRIHQITSPIRGEVVQRITALLNASGTYVLSINYDEYLYPKIEDVVVEYFQTFPNSYLFKLRQKFYPYGSQEKLLEESQPFTNLAKIQVRRAEDRHLPTTETLQEIPICPLENKFNLLCLIKERKDHHGPHQENFDKKVWRNSLVQEQINDIVKLFTLFGPFKYVPFWCADRLLGLGMQAKLYTKGLAKKGDIIGHILPFPEQFRTESNPPEFQYTTTNRRYVLAEVFLVKLYPQYGYLWNLVVGSLRKLVRLKPRKESLFKLRPFSNQS</sequence>
<protein>
    <recommendedName>
        <fullName evidence="3">Glycosyltransferase family 2 protein</fullName>
    </recommendedName>
</protein>
<dbReference type="AlphaFoldDB" id="T2ID59"/>
<evidence type="ECO:0000313" key="2">
    <source>
        <dbReference type="Proteomes" id="UP000018348"/>
    </source>
</evidence>
<gene>
    <name evidence="1" type="ORF">CWATWH8502_803</name>
</gene>
<name>T2ID59_CROWT</name>
<comment type="caution">
    <text evidence="1">The sequence shown here is derived from an EMBL/GenBank/DDBJ whole genome shotgun (WGS) entry which is preliminary data.</text>
</comment>
<dbReference type="EMBL" id="CAQK01000353">
    <property type="protein sequence ID" value="CCQ50784.1"/>
    <property type="molecule type" value="Genomic_DNA"/>
</dbReference>
<organism evidence="1 2">
    <name type="scientific">Crocosphaera watsonii WH 8502</name>
    <dbReference type="NCBI Taxonomy" id="423474"/>
    <lineage>
        <taxon>Bacteria</taxon>
        <taxon>Bacillati</taxon>
        <taxon>Cyanobacteriota</taxon>
        <taxon>Cyanophyceae</taxon>
        <taxon>Oscillatoriophycideae</taxon>
        <taxon>Chroococcales</taxon>
        <taxon>Aphanothecaceae</taxon>
        <taxon>Crocosphaera</taxon>
    </lineage>
</organism>
<evidence type="ECO:0008006" key="3">
    <source>
        <dbReference type="Google" id="ProtNLM"/>
    </source>
</evidence>
<reference evidence="1 2" key="1">
    <citation type="submission" date="2013-01" db="EMBL/GenBank/DDBJ databases">
        <authorList>
            <person name="Bench S."/>
        </authorList>
    </citation>
    <scope>NUCLEOTIDE SEQUENCE [LARGE SCALE GENOMIC DNA]</scope>
    <source>
        <strain evidence="1 2">WH 8502</strain>
    </source>
</reference>